<dbReference type="PROSITE" id="PS51257">
    <property type="entry name" value="PROKAR_LIPOPROTEIN"/>
    <property type="match status" value="1"/>
</dbReference>
<dbReference type="Gene3D" id="3.40.50.1980">
    <property type="entry name" value="Nitrogenase molybdenum iron protein domain"/>
    <property type="match status" value="3"/>
</dbReference>
<evidence type="ECO:0000313" key="6">
    <source>
        <dbReference type="Proteomes" id="UP001183615"/>
    </source>
</evidence>
<keyword evidence="3" id="KW-0732">Signal</keyword>
<reference evidence="6" key="1">
    <citation type="submission" date="2023-07" db="EMBL/GenBank/DDBJ databases">
        <title>30 novel species of actinomycetes from the DSMZ collection.</title>
        <authorList>
            <person name="Nouioui I."/>
        </authorList>
    </citation>
    <scope>NUCLEOTIDE SEQUENCE [LARGE SCALE GENOMIC DNA]</scope>
    <source>
        <strain evidence="6">DSM 41886</strain>
    </source>
</reference>
<evidence type="ECO:0000256" key="1">
    <source>
        <dbReference type="ARBA" id="ARBA00011028"/>
    </source>
</evidence>
<dbReference type="InterPro" id="IPR050492">
    <property type="entry name" value="Bact_metal-bind_prot9"/>
</dbReference>
<protein>
    <submittedName>
        <fullName evidence="5">Metal ABC transporter substrate-binding protein</fullName>
    </submittedName>
</protein>
<comment type="similarity">
    <text evidence="1">Belongs to the bacterial solute-binding protein 9 family.</text>
</comment>
<gene>
    <name evidence="5" type="ORF">RM779_15330</name>
</gene>
<dbReference type="PANTHER" id="PTHR42953">
    <property type="entry name" value="HIGH-AFFINITY ZINC UPTAKE SYSTEM PROTEIN ZNUA-RELATED"/>
    <property type="match status" value="1"/>
</dbReference>
<dbReference type="Pfam" id="PF01297">
    <property type="entry name" value="ZnuA"/>
    <property type="match status" value="1"/>
</dbReference>
<proteinExistence type="inferred from homology"/>
<evidence type="ECO:0000256" key="3">
    <source>
        <dbReference type="ARBA" id="ARBA00022729"/>
    </source>
</evidence>
<sequence>MTARSRSRSRSRISATALVAGITALGVLTGCGSDDGDNGGGGGDGGRLDVVTSFYPLEFLAERIGGEHVDVQTLTEPGAEPHDLDISPRQTAELTDADLVVYLAGLQPAVDEAIEQSGAQDVVEASSLTTLREEEAHEEDHDHDHGDEHADEHADEGHGHEDEGHEGHDHGHDHGGQDPHVWLDPVKYAEVAEGLGAALAEQDPDHAADYERNTAELTDELATLDGEFAEGLATTETDTFITTHSAFGYLAERYGLHEESISGLDPESEPSGARMRELQEIAEADDVSTIFFETLVSDETARTLAGDLGLETAVLDPLEGITEDSPGADYFEVMRANLQALREALGAS</sequence>
<organism evidence="5 6">
    <name type="scientific">Streptomyces johnsoniae</name>
    <dbReference type="NCBI Taxonomy" id="3075532"/>
    <lineage>
        <taxon>Bacteria</taxon>
        <taxon>Bacillati</taxon>
        <taxon>Actinomycetota</taxon>
        <taxon>Actinomycetes</taxon>
        <taxon>Kitasatosporales</taxon>
        <taxon>Streptomycetaceae</taxon>
        <taxon>Streptomyces</taxon>
    </lineage>
</organism>
<evidence type="ECO:0000313" key="5">
    <source>
        <dbReference type="EMBL" id="MDT0443954.1"/>
    </source>
</evidence>
<feature type="compositionally biased region" description="Basic and acidic residues" evidence="4">
    <location>
        <begin position="133"/>
        <end position="177"/>
    </location>
</feature>
<dbReference type="EMBL" id="JAVREV010000007">
    <property type="protein sequence ID" value="MDT0443954.1"/>
    <property type="molecule type" value="Genomic_DNA"/>
</dbReference>
<dbReference type="SUPFAM" id="SSF53807">
    <property type="entry name" value="Helical backbone' metal receptor"/>
    <property type="match status" value="1"/>
</dbReference>
<feature type="region of interest" description="Disordered" evidence="4">
    <location>
        <begin position="133"/>
        <end position="181"/>
    </location>
</feature>
<dbReference type="PANTHER" id="PTHR42953:SF3">
    <property type="entry name" value="HIGH-AFFINITY ZINC UPTAKE SYSTEM PROTEIN ZNUA"/>
    <property type="match status" value="1"/>
</dbReference>
<dbReference type="InterPro" id="IPR006127">
    <property type="entry name" value="ZnuA-like"/>
</dbReference>
<keyword evidence="6" id="KW-1185">Reference proteome</keyword>
<comment type="caution">
    <text evidence="5">The sequence shown here is derived from an EMBL/GenBank/DDBJ whole genome shotgun (WGS) entry which is preliminary data.</text>
</comment>
<evidence type="ECO:0000256" key="2">
    <source>
        <dbReference type="ARBA" id="ARBA00022448"/>
    </source>
</evidence>
<evidence type="ECO:0000256" key="4">
    <source>
        <dbReference type="SAM" id="MobiDB-lite"/>
    </source>
</evidence>
<accession>A0ABU2S7Y7</accession>
<name>A0ABU2S7Y7_9ACTN</name>
<keyword evidence="2" id="KW-0813">Transport</keyword>
<dbReference type="Proteomes" id="UP001183615">
    <property type="component" value="Unassembled WGS sequence"/>
</dbReference>